<gene>
    <name evidence="1" type="ORF">DHETER_LOCUS1955</name>
</gene>
<sequence length="146" mass="16799">MSEASTPVSSNTANGNNRVKSQHHFDIIRDQEIIGDDFLDFYRTKIPRLRVKSRTSIMSGKNGLGITRVHYQLTFLRTYPFKYDDNELQKCIKEVKRKLGNVGTILANSNEAMWCEYISPILHASLYIVKRITKKGFSIVPEFEVV</sequence>
<evidence type="ECO:0000313" key="1">
    <source>
        <dbReference type="EMBL" id="CAG8476811.1"/>
    </source>
</evidence>
<organism evidence="1 2">
    <name type="scientific">Dentiscutata heterogama</name>
    <dbReference type="NCBI Taxonomy" id="1316150"/>
    <lineage>
        <taxon>Eukaryota</taxon>
        <taxon>Fungi</taxon>
        <taxon>Fungi incertae sedis</taxon>
        <taxon>Mucoromycota</taxon>
        <taxon>Glomeromycotina</taxon>
        <taxon>Glomeromycetes</taxon>
        <taxon>Diversisporales</taxon>
        <taxon>Gigasporaceae</taxon>
        <taxon>Dentiscutata</taxon>
    </lineage>
</organism>
<protein>
    <submittedName>
        <fullName evidence="1">3898_t:CDS:1</fullName>
    </submittedName>
</protein>
<dbReference type="EMBL" id="CAJVPU010001294">
    <property type="protein sequence ID" value="CAG8476811.1"/>
    <property type="molecule type" value="Genomic_DNA"/>
</dbReference>
<reference evidence="1" key="1">
    <citation type="submission" date="2021-06" db="EMBL/GenBank/DDBJ databases">
        <authorList>
            <person name="Kallberg Y."/>
            <person name="Tangrot J."/>
            <person name="Rosling A."/>
        </authorList>
    </citation>
    <scope>NUCLEOTIDE SEQUENCE</scope>
    <source>
        <strain evidence="1">IL203A</strain>
    </source>
</reference>
<comment type="caution">
    <text evidence="1">The sequence shown here is derived from an EMBL/GenBank/DDBJ whole genome shotgun (WGS) entry which is preliminary data.</text>
</comment>
<evidence type="ECO:0000313" key="2">
    <source>
        <dbReference type="Proteomes" id="UP000789702"/>
    </source>
</evidence>
<name>A0ACA9KJ94_9GLOM</name>
<accession>A0ACA9KJ94</accession>
<dbReference type="Proteomes" id="UP000789702">
    <property type="component" value="Unassembled WGS sequence"/>
</dbReference>
<proteinExistence type="predicted"/>
<keyword evidence="2" id="KW-1185">Reference proteome</keyword>